<sequence>MVRKRGFEEAGGSLLALMPESREEAPGHLGHRARMREKLLKAGSDALLDHELLEMVLFLALPRRDTKPIARALIARFGGFAGAITAPLTALRDVPELGEAGAAALKTVQAAALRLMRLEVLDRPVLNNWDALIGYLNAALGRESVEQFRVLFLDTRNRLIADEAQARGTVNHTPVYPREVVKRALELHATALILVHNHPSGDPRPSRADIDMTEEVRVAASALGITLHDHLVIGRGQHVSFRREGLFRS</sequence>
<keyword evidence="2" id="KW-0479">Metal-binding</keyword>
<dbReference type="SUPFAM" id="SSF47781">
    <property type="entry name" value="RuvA domain 2-like"/>
    <property type="match status" value="1"/>
</dbReference>
<dbReference type="SUPFAM" id="SSF102712">
    <property type="entry name" value="JAB1/MPN domain"/>
    <property type="match status" value="1"/>
</dbReference>
<organism evidence="8 9">
    <name type="scientific">Plastoroseomonas arctica</name>
    <dbReference type="NCBI Taxonomy" id="1509237"/>
    <lineage>
        <taxon>Bacteria</taxon>
        <taxon>Pseudomonadati</taxon>
        <taxon>Pseudomonadota</taxon>
        <taxon>Alphaproteobacteria</taxon>
        <taxon>Acetobacterales</taxon>
        <taxon>Acetobacteraceae</taxon>
        <taxon>Plastoroseomonas</taxon>
    </lineage>
</organism>
<evidence type="ECO:0000256" key="3">
    <source>
        <dbReference type="ARBA" id="ARBA00022801"/>
    </source>
</evidence>
<keyword evidence="4" id="KW-0862">Zinc</keyword>
<evidence type="ECO:0000259" key="7">
    <source>
        <dbReference type="PROSITE" id="PS50249"/>
    </source>
</evidence>
<comment type="caution">
    <text evidence="8">The sequence shown here is derived from an EMBL/GenBank/DDBJ whole genome shotgun (WGS) entry which is preliminary data.</text>
</comment>
<dbReference type="GO" id="GO:0008237">
    <property type="term" value="F:metallopeptidase activity"/>
    <property type="evidence" value="ECO:0007669"/>
    <property type="project" value="UniProtKB-KW"/>
</dbReference>
<keyword evidence="1" id="KW-0645">Protease</keyword>
<name>A0AAF1K6I3_9PROT</name>
<protein>
    <submittedName>
        <fullName evidence="8">JAB domain-containing protein</fullName>
    </submittedName>
</protein>
<dbReference type="InterPro" id="IPR025657">
    <property type="entry name" value="RadC_JAB"/>
</dbReference>
<evidence type="ECO:0000256" key="1">
    <source>
        <dbReference type="ARBA" id="ARBA00022670"/>
    </source>
</evidence>
<dbReference type="GO" id="GO:0006508">
    <property type="term" value="P:proteolysis"/>
    <property type="evidence" value="ECO:0007669"/>
    <property type="project" value="UniProtKB-KW"/>
</dbReference>
<dbReference type="NCBIfam" id="NF000642">
    <property type="entry name" value="PRK00024.1"/>
    <property type="match status" value="1"/>
</dbReference>
<reference evidence="8" key="2">
    <citation type="journal article" date="2021" name="Syst. Appl. Microbiol.">
        <title>Roseomonas hellenica sp. nov., isolated from roots of wild-growing Alkanna tinctoria.</title>
        <authorList>
            <person name="Rat A."/>
            <person name="Naranjo H.D."/>
            <person name="Lebbe L."/>
            <person name="Cnockaert M."/>
            <person name="Krigas N."/>
            <person name="Grigoriadou K."/>
            <person name="Maloupa E."/>
            <person name="Willems A."/>
        </authorList>
    </citation>
    <scope>NUCLEOTIDE SEQUENCE</scope>
    <source>
        <strain evidence="8">LMG 28251</strain>
    </source>
</reference>
<dbReference type="PANTHER" id="PTHR30471:SF3">
    <property type="entry name" value="UPF0758 PROTEIN YEES-RELATED"/>
    <property type="match status" value="1"/>
</dbReference>
<evidence type="ECO:0000313" key="9">
    <source>
        <dbReference type="Proteomes" id="UP001196068"/>
    </source>
</evidence>
<dbReference type="EMBL" id="JAAEDH010000037">
    <property type="protein sequence ID" value="MBR0657474.1"/>
    <property type="molecule type" value="Genomic_DNA"/>
</dbReference>
<dbReference type="PROSITE" id="PS01302">
    <property type="entry name" value="UPF0758"/>
    <property type="match status" value="1"/>
</dbReference>
<gene>
    <name evidence="8" type="ORF">GXW79_20535</name>
</gene>
<dbReference type="NCBIfam" id="TIGR00608">
    <property type="entry name" value="radc"/>
    <property type="match status" value="1"/>
</dbReference>
<comment type="similarity">
    <text evidence="6">Belongs to the UPF0758 family.</text>
</comment>
<dbReference type="InterPro" id="IPR020891">
    <property type="entry name" value="UPF0758_CS"/>
</dbReference>
<accession>A0AAF1K6I3</accession>
<dbReference type="CDD" id="cd08071">
    <property type="entry name" value="MPN_DUF2466"/>
    <property type="match status" value="1"/>
</dbReference>
<dbReference type="InterPro" id="IPR010994">
    <property type="entry name" value="RuvA_2-like"/>
</dbReference>
<evidence type="ECO:0000313" key="8">
    <source>
        <dbReference type="EMBL" id="MBR0657474.1"/>
    </source>
</evidence>
<dbReference type="PROSITE" id="PS50249">
    <property type="entry name" value="MPN"/>
    <property type="match status" value="1"/>
</dbReference>
<evidence type="ECO:0000256" key="4">
    <source>
        <dbReference type="ARBA" id="ARBA00022833"/>
    </source>
</evidence>
<evidence type="ECO:0000256" key="6">
    <source>
        <dbReference type="RuleBase" id="RU003797"/>
    </source>
</evidence>
<dbReference type="Gene3D" id="3.40.140.10">
    <property type="entry name" value="Cytidine Deaminase, domain 2"/>
    <property type="match status" value="1"/>
</dbReference>
<dbReference type="AlphaFoldDB" id="A0AAF1K6I3"/>
<keyword evidence="5" id="KW-0482">Metalloprotease</keyword>
<evidence type="ECO:0000256" key="5">
    <source>
        <dbReference type="ARBA" id="ARBA00023049"/>
    </source>
</evidence>
<dbReference type="Pfam" id="PF04002">
    <property type="entry name" value="RadC"/>
    <property type="match status" value="1"/>
</dbReference>
<keyword evidence="3" id="KW-0378">Hydrolase</keyword>
<dbReference type="Proteomes" id="UP001196068">
    <property type="component" value="Unassembled WGS sequence"/>
</dbReference>
<dbReference type="InterPro" id="IPR037518">
    <property type="entry name" value="MPN"/>
</dbReference>
<reference evidence="8" key="1">
    <citation type="submission" date="2020-01" db="EMBL/GenBank/DDBJ databases">
        <authorList>
            <person name="Rat A."/>
        </authorList>
    </citation>
    <scope>NUCLEOTIDE SEQUENCE</scope>
    <source>
        <strain evidence="8">LMG 28251</strain>
    </source>
</reference>
<evidence type="ECO:0000256" key="2">
    <source>
        <dbReference type="ARBA" id="ARBA00022723"/>
    </source>
</evidence>
<proteinExistence type="inferred from homology"/>
<dbReference type="PANTHER" id="PTHR30471">
    <property type="entry name" value="DNA REPAIR PROTEIN RADC"/>
    <property type="match status" value="1"/>
</dbReference>
<dbReference type="GO" id="GO:0046872">
    <property type="term" value="F:metal ion binding"/>
    <property type="evidence" value="ECO:0007669"/>
    <property type="project" value="UniProtKB-KW"/>
</dbReference>
<dbReference type="InterPro" id="IPR001405">
    <property type="entry name" value="UPF0758"/>
</dbReference>
<keyword evidence="9" id="KW-1185">Reference proteome</keyword>
<dbReference type="RefSeq" id="WP_211876337.1">
    <property type="nucleotide sequence ID" value="NZ_JAAEDH010000037.1"/>
</dbReference>
<feature type="domain" description="MPN" evidence="7">
    <location>
        <begin position="125"/>
        <end position="247"/>
    </location>
</feature>